<dbReference type="GO" id="GO:0004563">
    <property type="term" value="F:beta-N-acetylhexosaminidase activity"/>
    <property type="evidence" value="ECO:0007669"/>
    <property type="project" value="UniProtKB-EC"/>
</dbReference>
<sequence>MPSKTALMAVFLVLSIFNLLVGYAETHAEVKGESSCAQDAGPSLLQLRTQSSLFNAPKEEPLAIIPAPKSVLRKKGVLEIPRITVDAPAALVRTLEEFIGPTVTSEDAFFQLRLKDVKLGEEGCVLNVSDRVVIEAASEHGLFHGVMTVRQLLQKDSNSNDLNGSRWKIPRVEIRDEPALHWRGLMLDVSRHFFYPADVKHLLRTMALFKMNHFHWHLTDDQGWRFPVAKYPNLIRLGAFRRASPLGHTDRTDNTPYNHSYTELEIEDVISFAESLYIQVVPEFDLPGHSQAAIASYPELGNFDSSEHWEPQVATSFGALPYTLSPSEKSVNFTKDVLSEMARLFEKSSYIHIGGDEVSTSQWSKSPVALEVARENNVGLSHLEGMMLEKASNHLHDLHRNAVVWDDALDSANSLPQGTVVMIWREFVGLGKQGDKAAARGHSVVLAPSEHAYFDRWQDQKHAEFDAICCFTPLSRVYDTPIRAGRANVLGIQGQLWSEYIRQGARNLDYMAWPRGCALAEVAWSGEQRPGFQDFRERLQKRTQEICFALEKNPRFFTKR</sequence>
<evidence type="ECO:0000256" key="2">
    <source>
        <dbReference type="ARBA" id="ARBA00006285"/>
    </source>
</evidence>
<dbReference type="PANTHER" id="PTHR22600:SF57">
    <property type="entry name" value="BETA-N-ACETYLHEXOSAMINIDASE"/>
    <property type="match status" value="1"/>
</dbReference>
<dbReference type="SUPFAM" id="SSF51445">
    <property type="entry name" value="(Trans)glycosidases"/>
    <property type="match status" value="1"/>
</dbReference>
<dbReference type="CDD" id="cd06563">
    <property type="entry name" value="GH20_chitobiase-like"/>
    <property type="match status" value="1"/>
</dbReference>
<dbReference type="EMBL" id="CAMXCT010001552">
    <property type="protein sequence ID" value="CAI3991092.1"/>
    <property type="molecule type" value="Genomic_DNA"/>
</dbReference>
<dbReference type="EC" id="3.2.1.52" evidence="3"/>
<evidence type="ECO:0000259" key="9">
    <source>
        <dbReference type="Pfam" id="PF02838"/>
    </source>
</evidence>
<keyword evidence="5" id="KW-0326">Glycosidase</keyword>
<dbReference type="EMBL" id="CAMXCT030001552">
    <property type="protein sequence ID" value="CAL4778404.1"/>
    <property type="molecule type" value="Genomic_DNA"/>
</dbReference>
<dbReference type="Pfam" id="PF02838">
    <property type="entry name" value="Glyco_hydro_20b"/>
    <property type="match status" value="1"/>
</dbReference>
<feature type="signal peptide" evidence="7">
    <location>
        <begin position="1"/>
        <end position="26"/>
    </location>
</feature>
<accession>A0A9P1CH93</accession>
<dbReference type="Pfam" id="PF00728">
    <property type="entry name" value="Glyco_hydro_20"/>
    <property type="match status" value="1"/>
</dbReference>
<evidence type="ECO:0000313" key="10">
    <source>
        <dbReference type="EMBL" id="CAI3991092.1"/>
    </source>
</evidence>
<evidence type="ECO:0000256" key="6">
    <source>
        <dbReference type="PIRSR" id="PIRSR625705-1"/>
    </source>
</evidence>
<comment type="similarity">
    <text evidence="2">Belongs to the glycosyl hydrolase 20 family.</text>
</comment>
<evidence type="ECO:0000256" key="4">
    <source>
        <dbReference type="ARBA" id="ARBA00022801"/>
    </source>
</evidence>
<name>A0A9P1CH93_9DINO</name>
<feature type="active site" description="Proton donor" evidence="6">
    <location>
        <position position="357"/>
    </location>
</feature>
<evidence type="ECO:0000313" key="11">
    <source>
        <dbReference type="EMBL" id="CAL1144467.1"/>
    </source>
</evidence>
<evidence type="ECO:0000256" key="7">
    <source>
        <dbReference type="SAM" id="SignalP"/>
    </source>
</evidence>
<dbReference type="Gene3D" id="3.20.20.80">
    <property type="entry name" value="Glycosidases"/>
    <property type="match status" value="1"/>
</dbReference>
<dbReference type="EMBL" id="CAMXCT020001552">
    <property type="protein sequence ID" value="CAL1144467.1"/>
    <property type="molecule type" value="Genomic_DNA"/>
</dbReference>
<evidence type="ECO:0000256" key="3">
    <source>
        <dbReference type="ARBA" id="ARBA00012663"/>
    </source>
</evidence>
<dbReference type="Gene3D" id="3.30.379.10">
    <property type="entry name" value="Chitobiase/beta-hexosaminidase domain 2-like"/>
    <property type="match status" value="1"/>
</dbReference>
<dbReference type="SUPFAM" id="SSF55545">
    <property type="entry name" value="beta-N-acetylhexosaminidase-like domain"/>
    <property type="match status" value="1"/>
</dbReference>
<comment type="caution">
    <text evidence="10">The sequence shown here is derived from an EMBL/GenBank/DDBJ whole genome shotgun (WGS) entry which is preliminary data.</text>
</comment>
<dbReference type="PANTHER" id="PTHR22600">
    <property type="entry name" value="BETA-HEXOSAMINIDASE"/>
    <property type="match status" value="1"/>
</dbReference>
<dbReference type="Proteomes" id="UP001152797">
    <property type="component" value="Unassembled WGS sequence"/>
</dbReference>
<reference evidence="11" key="2">
    <citation type="submission" date="2024-04" db="EMBL/GenBank/DDBJ databases">
        <authorList>
            <person name="Chen Y."/>
            <person name="Shah S."/>
            <person name="Dougan E. K."/>
            <person name="Thang M."/>
            <person name="Chan C."/>
        </authorList>
    </citation>
    <scope>NUCLEOTIDE SEQUENCE [LARGE SCALE GENOMIC DNA]</scope>
</reference>
<organism evidence="10">
    <name type="scientific">Cladocopium goreaui</name>
    <dbReference type="NCBI Taxonomy" id="2562237"/>
    <lineage>
        <taxon>Eukaryota</taxon>
        <taxon>Sar</taxon>
        <taxon>Alveolata</taxon>
        <taxon>Dinophyceae</taxon>
        <taxon>Suessiales</taxon>
        <taxon>Symbiodiniaceae</taxon>
        <taxon>Cladocopium</taxon>
    </lineage>
</organism>
<evidence type="ECO:0000259" key="8">
    <source>
        <dbReference type="Pfam" id="PF00728"/>
    </source>
</evidence>
<evidence type="ECO:0000256" key="5">
    <source>
        <dbReference type="ARBA" id="ARBA00023295"/>
    </source>
</evidence>
<dbReference type="InterPro" id="IPR029018">
    <property type="entry name" value="Hex-like_dom2"/>
</dbReference>
<feature type="domain" description="Glycoside hydrolase family 20 catalytic" evidence="8">
    <location>
        <begin position="181"/>
        <end position="526"/>
    </location>
</feature>
<gene>
    <name evidence="10" type="ORF">C1SCF055_LOCUS18025</name>
</gene>
<evidence type="ECO:0000313" key="12">
    <source>
        <dbReference type="Proteomes" id="UP001152797"/>
    </source>
</evidence>
<keyword evidence="12" id="KW-1185">Reference proteome</keyword>
<keyword evidence="7" id="KW-0732">Signal</keyword>
<dbReference type="InterPro" id="IPR015883">
    <property type="entry name" value="Glyco_hydro_20_cat"/>
</dbReference>
<dbReference type="InterPro" id="IPR025705">
    <property type="entry name" value="Beta_hexosaminidase_sua/sub"/>
</dbReference>
<dbReference type="GO" id="GO:0005975">
    <property type="term" value="P:carbohydrate metabolic process"/>
    <property type="evidence" value="ECO:0007669"/>
    <property type="project" value="InterPro"/>
</dbReference>
<dbReference type="GO" id="GO:0016020">
    <property type="term" value="C:membrane"/>
    <property type="evidence" value="ECO:0007669"/>
    <property type="project" value="TreeGrafter"/>
</dbReference>
<proteinExistence type="inferred from homology"/>
<evidence type="ECO:0000256" key="1">
    <source>
        <dbReference type="ARBA" id="ARBA00001231"/>
    </source>
</evidence>
<dbReference type="InterPro" id="IPR015882">
    <property type="entry name" value="HEX_bac_N"/>
</dbReference>
<dbReference type="AlphaFoldDB" id="A0A9P1CH93"/>
<protein>
    <recommendedName>
        <fullName evidence="3">beta-N-acetylhexosaminidase</fullName>
        <ecNumber evidence="3">3.2.1.52</ecNumber>
    </recommendedName>
</protein>
<dbReference type="PRINTS" id="PR00738">
    <property type="entry name" value="GLHYDRLASE20"/>
</dbReference>
<feature type="chain" id="PRO_5043270509" description="beta-N-acetylhexosaminidase" evidence="7">
    <location>
        <begin position="27"/>
        <end position="560"/>
    </location>
</feature>
<dbReference type="OrthoDB" id="419488at2759"/>
<dbReference type="GO" id="GO:0030203">
    <property type="term" value="P:glycosaminoglycan metabolic process"/>
    <property type="evidence" value="ECO:0007669"/>
    <property type="project" value="TreeGrafter"/>
</dbReference>
<comment type="catalytic activity">
    <reaction evidence="1">
        <text>Hydrolysis of terminal non-reducing N-acetyl-D-hexosamine residues in N-acetyl-beta-D-hexosaminides.</text>
        <dbReference type="EC" id="3.2.1.52"/>
    </reaction>
</comment>
<reference evidence="10" key="1">
    <citation type="submission" date="2022-10" db="EMBL/GenBank/DDBJ databases">
        <authorList>
            <person name="Chen Y."/>
            <person name="Dougan E. K."/>
            <person name="Chan C."/>
            <person name="Rhodes N."/>
            <person name="Thang M."/>
        </authorList>
    </citation>
    <scope>NUCLEOTIDE SEQUENCE</scope>
</reference>
<feature type="domain" description="Beta-hexosaminidase bacterial type N-terminal" evidence="9">
    <location>
        <begin position="63"/>
        <end position="176"/>
    </location>
</feature>
<keyword evidence="4" id="KW-0378">Hydrolase</keyword>
<dbReference type="InterPro" id="IPR017853">
    <property type="entry name" value="GH"/>
</dbReference>